<proteinExistence type="predicted"/>
<evidence type="ECO:0000313" key="1">
    <source>
        <dbReference type="EMBL" id="KKW30783.1"/>
    </source>
</evidence>
<protein>
    <submittedName>
        <fullName evidence="1">Uncharacterized protein</fullName>
    </submittedName>
</protein>
<accession>A0A0G1XHS0</accession>
<reference evidence="1 2" key="1">
    <citation type="journal article" date="2015" name="Nature">
        <title>rRNA introns, odd ribosomes, and small enigmatic genomes across a large radiation of phyla.</title>
        <authorList>
            <person name="Brown C.T."/>
            <person name="Hug L.A."/>
            <person name="Thomas B.C."/>
            <person name="Sharon I."/>
            <person name="Castelle C.J."/>
            <person name="Singh A."/>
            <person name="Wilkins M.J."/>
            <person name="Williams K.H."/>
            <person name="Banfield J.F."/>
        </authorList>
    </citation>
    <scope>NUCLEOTIDE SEQUENCE [LARGE SCALE GENOMIC DNA]</scope>
</reference>
<evidence type="ECO:0000313" key="2">
    <source>
        <dbReference type="Proteomes" id="UP000034846"/>
    </source>
</evidence>
<dbReference type="AlphaFoldDB" id="A0A0G1XHS0"/>
<sequence length="77" mass="8594">MRNGSADHWDRRPEVSLQGSFDASGRTALTLLSRIPQASHLGYSQSSRDSRPFGRLPRRCHALFVPVSFLGLMLPDL</sequence>
<dbReference type="EMBL" id="LCRD01000003">
    <property type="protein sequence ID" value="KKW30783.1"/>
    <property type="molecule type" value="Genomic_DNA"/>
</dbReference>
<gene>
    <name evidence="1" type="ORF">UY72_C0003G0012</name>
</gene>
<dbReference type="Proteomes" id="UP000034846">
    <property type="component" value="Unassembled WGS sequence"/>
</dbReference>
<name>A0A0G1XHS0_9BACT</name>
<organism evidence="1 2">
    <name type="scientific">Candidatus Uhrbacteria bacterium GW2011_GWD2_52_7</name>
    <dbReference type="NCBI Taxonomy" id="1618989"/>
    <lineage>
        <taxon>Bacteria</taxon>
        <taxon>Candidatus Uhriibacteriota</taxon>
    </lineage>
</organism>
<comment type="caution">
    <text evidence="1">The sequence shown here is derived from an EMBL/GenBank/DDBJ whole genome shotgun (WGS) entry which is preliminary data.</text>
</comment>